<dbReference type="GO" id="GO:0001591">
    <property type="term" value="F:dopamine neurotransmitter receptor activity, coupled via Gi/Go"/>
    <property type="evidence" value="ECO:0007669"/>
    <property type="project" value="TreeGrafter"/>
</dbReference>
<evidence type="ECO:0000256" key="7">
    <source>
        <dbReference type="ARBA" id="ARBA00023157"/>
    </source>
</evidence>
<name>A0A820R4N8_9BILA</name>
<keyword evidence="4 10" id="KW-1133">Transmembrane helix</keyword>
<keyword evidence="2" id="KW-1003">Cell membrane</keyword>
<dbReference type="Gene3D" id="1.20.1070.10">
    <property type="entry name" value="Rhodopsin 7-helix transmembrane proteins"/>
    <property type="match status" value="1"/>
</dbReference>
<keyword evidence="8" id="KW-0675">Receptor</keyword>
<feature type="non-terminal residue" evidence="12">
    <location>
        <position position="72"/>
    </location>
</feature>
<evidence type="ECO:0000256" key="4">
    <source>
        <dbReference type="ARBA" id="ARBA00022989"/>
    </source>
</evidence>
<reference evidence="12" key="1">
    <citation type="submission" date="2021-02" db="EMBL/GenBank/DDBJ databases">
        <authorList>
            <person name="Nowell W R."/>
        </authorList>
    </citation>
    <scope>NUCLEOTIDE SEQUENCE</scope>
</reference>
<dbReference type="PROSITE" id="PS50262">
    <property type="entry name" value="G_PROTEIN_RECEP_F1_2"/>
    <property type="match status" value="1"/>
</dbReference>
<evidence type="ECO:0000256" key="1">
    <source>
        <dbReference type="ARBA" id="ARBA00004651"/>
    </source>
</evidence>
<dbReference type="GO" id="GO:0004930">
    <property type="term" value="F:G protein-coupled receptor activity"/>
    <property type="evidence" value="ECO:0007669"/>
    <property type="project" value="UniProtKB-KW"/>
</dbReference>
<proteinExistence type="predicted"/>
<dbReference type="InterPro" id="IPR000276">
    <property type="entry name" value="GPCR_Rhodpsn"/>
</dbReference>
<keyword evidence="5" id="KW-0297">G-protein coupled receptor</keyword>
<dbReference type="GO" id="GO:0045202">
    <property type="term" value="C:synapse"/>
    <property type="evidence" value="ECO:0007669"/>
    <property type="project" value="GOC"/>
</dbReference>
<dbReference type="PANTHER" id="PTHR24248">
    <property type="entry name" value="ADRENERGIC RECEPTOR-RELATED G-PROTEIN COUPLED RECEPTOR"/>
    <property type="match status" value="1"/>
</dbReference>
<evidence type="ECO:0000256" key="9">
    <source>
        <dbReference type="ARBA" id="ARBA00023224"/>
    </source>
</evidence>
<keyword evidence="7" id="KW-1015">Disulfide bond</keyword>
<dbReference type="AlphaFoldDB" id="A0A820R4N8"/>
<feature type="transmembrane region" description="Helical" evidence="10">
    <location>
        <begin position="14"/>
        <end position="35"/>
    </location>
</feature>
<dbReference type="InterPro" id="IPR017452">
    <property type="entry name" value="GPCR_Rhodpsn_7TM"/>
</dbReference>
<evidence type="ECO:0000256" key="5">
    <source>
        <dbReference type="ARBA" id="ARBA00023040"/>
    </source>
</evidence>
<dbReference type="SUPFAM" id="SSF81321">
    <property type="entry name" value="Family A G protein-coupled receptor-like"/>
    <property type="match status" value="1"/>
</dbReference>
<sequence>YNRVWELSDRLCDFWVASDCMACTASILNLVAIAVDRYIAITKETTHTITIIIATRFGFLCRAYLSGFVTAI</sequence>
<evidence type="ECO:0000256" key="8">
    <source>
        <dbReference type="ARBA" id="ARBA00023170"/>
    </source>
</evidence>
<evidence type="ECO:0000259" key="11">
    <source>
        <dbReference type="PROSITE" id="PS50262"/>
    </source>
</evidence>
<keyword evidence="9" id="KW-0807">Transducer</keyword>
<evidence type="ECO:0000256" key="6">
    <source>
        <dbReference type="ARBA" id="ARBA00023136"/>
    </source>
</evidence>
<protein>
    <recommendedName>
        <fullName evidence="11">G-protein coupled receptors family 1 profile domain-containing protein</fullName>
    </recommendedName>
</protein>
<dbReference type="EMBL" id="CAJOAZ010030180">
    <property type="protein sequence ID" value="CAF4430987.1"/>
    <property type="molecule type" value="Genomic_DNA"/>
</dbReference>
<dbReference type="GO" id="GO:0005886">
    <property type="term" value="C:plasma membrane"/>
    <property type="evidence" value="ECO:0007669"/>
    <property type="project" value="UniProtKB-SubCell"/>
</dbReference>
<evidence type="ECO:0000256" key="10">
    <source>
        <dbReference type="SAM" id="Phobius"/>
    </source>
</evidence>
<evidence type="ECO:0000313" key="13">
    <source>
        <dbReference type="Proteomes" id="UP000663844"/>
    </source>
</evidence>
<comment type="subcellular location">
    <subcellularLocation>
        <location evidence="1">Cell membrane</location>
        <topology evidence="1">Multi-pass membrane protein</topology>
    </subcellularLocation>
</comment>
<feature type="domain" description="G-protein coupled receptors family 1 profile" evidence="11">
    <location>
        <begin position="1"/>
        <end position="72"/>
    </location>
</feature>
<comment type="caution">
    <text evidence="12">The sequence shown here is derived from an EMBL/GenBank/DDBJ whole genome shotgun (WGS) entry which is preliminary data.</text>
</comment>
<keyword evidence="3 10" id="KW-0812">Transmembrane</keyword>
<keyword evidence="6 10" id="KW-0472">Membrane</keyword>
<dbReference type="Proteomes" id="UP000663844">
    <property type="component" value="Unassembled WGS sequence"/>
</dbReference>
<gene>
    <name evidence="12" type="ORF">OXD698_LOCUS53230</name>
</gene>
<dbReference type="Pfam" id="PF00001">
    <property type="entry name" value="7tm_1"/>
    <property type="match status" value="1"/>
</dbReference>
<evidence type="ECO:0000313" key="12">
    <source>
        <dbReference type="EMBL" id="CAF4430987.1"/>
    </source>
</evidence>
<evidence type="ECO:0000256" key="3">
    <source>
        <dbReference type="ARBA" id="ARBA00022692"/>
    </source>
</evidence>
<organism evidence="12 13">
    <name type="scientific">Adineta steineri</name>
    <dbReference type="NCBI Taxonomy" id="433720"/>
    <lineage>
        <taxon>Eukaryota</taxon>
        <taxon>Metazoa</taxon>
        <taxon>Spiralia</taxon>
        <taxon>Gnathifera</taxon>
        <taxon>Rotifera</taxon>
        <taxon>Eurotatoria</taxon>
        <taxon>Bdelloidea</taxon>
        <taxon>Adinetida</taxon>
        <taxon>Adinetidae</taxon>
        <taxon>Adineta</taxon>
    </lineage>
</organism>
<accession>A0A820R4N8</accession>
<evidence type="ECO:0000256" key="2">
    <source>
        <dbReference type="ARBA" id="ARBA00022475"/>
    </source>
</evidence>
<dbReference type="PANTHER" id="PTHR24248:SF125">
    <property type="entry name" value="DOPAMINE D2-LIKE RECEPTOR"/>
    <property type="match status" value="1"/>
</dbReference>
<dbReference type="PROSITE" id="PS00237">
    <property type="entry name" value="G_PROTEIN_RECEP_F1_1"/>
    <property type="match status" value="1"/>
</dbReference>